<gene>
    <name evidence="3" type="ORF">B0A48_06743</name>
</gene>
<sequence>MSVDLRQRRPAGPATSPSASAPEVDESKTKVPRAQHQPPNLEPDLWVVLTLFFSFAAIVITYYFYRVSYAEDGQFAEFVNTKILRGNDWASQMLLVYPKTKTLDGGVTGTVESLVQKATRTAGSAAGKITAA</sequence>
<evidence type="ECO:0000256" key="2">
    <source>
        <dbReference type="SAM" id="Phobius"/>
    </source>
</evidence>
<accession>A0A1V8T9M0</accession>
<keyword evidence="2" id="KW-1133">Transmembrane helix</keyword>
<protein>
    <submittedName>
        <fullName evidence="3">Uncharacterized protein</fullName>
    </submittedName>
</protein>
<organism evidence="3 4">
    <name type="scientific">Cryoendolithus antarcticus</name>
    <dbReference type="NCBI Taxonomy" id="1507870"/>
    <lineage>
        <taxon>Eukaryota</taxon>
        <taxon>Fungi</taxon>
        <taxon>Dikarya</taxon>
        <taxon>Ascomycota</taxon>
        <taxon>Pezizomycotina</taxon>
        <taxon>Dothideomycetes</taxon>
        <taxon>Dothideomycetidae</taxon>
        <taxon>Cladosporiales</taxon>
        <taxon>Cladosporiaceae</taxon>
        <taxon>Cryoendolithus</taxon>
    </lineage>
</organism>
<dbReference type="Proteomes" id="UP000192596">
    <property type="component" value="Unassembled WGS sequence"/>
</dbReference>
<dbReference type="AlphaFoldDB" id="A0A1V8T9M0"/>
<feature type="compositionally biased region" description="Low complexity" evidence="1">
    <location>
        <begin position="10"/>
        <end position="22"/>
    </location>
</feature>
<dbReference type="EMBL" id="NAJO01000013">
    <property type="protein sequence ID" value="OQO07951.1"/>
    <property type="molecule type" value="Genomic_DNA"/>
</dbReference>
<evidence type="ECO:0000256" key="1">
    <source>
        <dbReference type="SAM" id="MobiDB-lite"/>
    </source>
</evidence>
<dbReference type="InParanoid" id="A0A1V8T9M0"/>
<reference evidence="4" key="1">
    <citation type="submission" date="2017-03" db="EMBL/GenBank/DDBJ databases">
        <title>Genomes of endolithic fungi from Antarctica.</title>
        <authorList>
            <person name="Coleine C."/>
            <person name="Masonjones S."/>
            <person name="Stajich J.E."/>
        </authorList>
    </citation>
    <scope>NUCLEOTIDE SEQUENCE [LARGE SCALE GENOMIC DNA]</scope>
    <source>
        <strain evidence="4">CCFEE 5527</strain>
    </source>
</reference>
<keyword evidence="4" id="KW-1185">Reference proteome</keyword>
<name>A0A1V8T9M0_9PEZI</name>
<feature type="region of interest" description="Disordered" evidence="1">
    <location>
        <begin position="1"/>
        <end position="39"/>
    </location>
</feature>
<proteinExistence type="predicted"/>
<keyword evidence="2" id="KW-0472">Membrane</keyword>
<evidence type="ECO:0000313" key="3">
    <source>
        <dbReference type="EMBL" id="OQO07951.1"/>
    </source>
</evidence>
<comment type="caution">
    <text evidence="3">The sequence shown here is derived from an EMBL/GenBank/DDBJ whole genome shotgun (WGS) entry which is preliminary data.</text>
</comment>
<keyword evidence="2" id="KW-0812">Transmembrane</keyword>
<evidence type="ECO:0000313" key="4">
    <source>
        <dbReference type="Proteomes" id="UP000192596"/>
    </source>
</evidence>
<feature type="transmembrane region" description="Helical" evidence="2">
    <location>
        <begin position="45"/>
        <end position="65"/>
    </location>
</feature>